<keyword evidence="2" id="KW-1185">Reference proteome</keyword>
<dbReference type="Proteomes" id="UP001059596">
    <property type="component" value="Chromosome 3R"/>
</dbReference>
<organism evidence="1 2">
    <name type="scientific">Drosophila gunungcola</name>
    <name type="common">fruit fly</name>
    <dbReference type="NCBI Taxonomy" id="103775"/>
    <lineage>
        <taxon>Eukaryota</taxon>
        <taxon>Metazoa</taxon>
        <taxon>Ecdysozoa</taxon>
        <taxon>Arthropoda</taxon>
        <taxon>Hexapoda</taxon>
        <taxon>Insecta</taxon>
        <taxon>Pterygota</taxon>
        <taxon>Neoptera</taxon>
        <taxon>Endopterygota</taxon>
        <taxon>Diptera</taxon>
        <taxon>Brachycera</taxon>
        <taxon>Muscomorpha</taxon>
        <taxon>Ephydroidea</taxon>
        <taxon>Drosophilidae</taxon>
        <taxon>Drosophila</taxon>
        <taxon>Sophophora</taxon>
    </lineage>
</organism>
<feature type="non-terminal residue" evidence="1">
    <location>
        <position position="1"/>
    </location>
</feature>
<proteinExistence type="predicted"/>
<sequence length="95" mass="10886">YSSDSRTHKDPWDFAQCRLSSALPSQIAQVKVARTSGSGRSGGVADCEPNPRYFQTFRCQNKEKVQSERQAFQICLLYSFQGYFNVRLRERLSIS</sequence>
<dbReference type="EMBL" id="JAMKOV010000001">
    <property type="protein sequence ID" value="KAI8046738.1"/>
    <property type="molecule type" value="Genomic_DNA"/>
</dbReference>
<name>A0A9P9Z1G9_9MUSC</name>
<accession>A0A9P9Z1G9</accession>
<reference evidence="1" key="1">
    <citation type="journal article" date="2023" name="Genome Biol. Evol.">
        <title>Long-read-based Genome Assembly of Drosophila gunungcola Reveals Fewer Chemosensory Genes in Flower-breeding Species.</title>
        <authorList>
            <person name="Negi A."/>
            <person name="Liao B.Y."/>
            <person name="Yeh S.D."/>
        </authorList>
    </citation>
    <scope>NUCLEOTIDE SEQUENCE</scope>
    <source>
        <strain evidence="1">Sukarami</strain>
    </source>
</reference>
<gene>
    <name evidence="1" type="ORF">M5D96_002951</name>
</gene>
<dbReference type="AlphaFoldDB" id="A0A9P9Z1G9"/>
<protein>
    <submittedName>
        <fullName evidence="1">Uncharacterized protein</fullName>
    </submittedName>
</protein>
<comment type="caution">
    <text evidence="1">The sequence shown here is derived from an EMBL/GenBank/DDBJ whole genome shotgun (WGS) entry which is preliminary data.</text>
</comment>
<evidence type="ECO:0000313" key="1">
    <source>
        <dbReference type="EMBL" id="KAI8046738.1"/>
    </source>
</evidence>
<evidence type="ECO:0000313" key="2">
    <source>
        <dbReference type="Proteomes" id="UP001059596"/>
    </source>
</evidence>